<dbReference type="PANTHER" id="PTHR35481:SF1">
    <property type="entry name" value="DNA-DIRECTED RNA POLYMERASE SUBUNIT ALPHA"/>
    <property type="match status" value="1"/>
</dbReference>
<feature type="compositionally biased region" description="Basic residues" evidence="1">
    <location>
        <begin position="1"/>
        <end position="10"/>
    </location>
</feature>
<dbReference type="Pfam" id="PF25475">
    <property type="entry name" value="DUF7903"/>
    <property type="match status" value="1"/>
</dbReference>
<dbReference type="PANTHER" id="PTHR35481">
    <property type="entry name" value="DNA-DIRECTED RNA POLYMERASE SUBUNIT ALPHA"/>
    <property type="match status" value="1"/>
</dbReference>
<gene>
    <name evidence="3" type="ORF">EZV62_007495</name>
</gene>
<feature type="domain" description="DUF7903" evidence="2">
    <location>
        <begin position="52"/>
        <end position="254"/>
    </location>
</feature>
<feature type="region of interest" description="Disordered" evidence="1">
    <location>
        <begin position="1"/>
        <end position="23"/>
    </location>
</feature>
<name>A0A5C7IA72_9ROSI</name>
<feature type="region of interest" description="Disordered" evidence="1">
    <location>
        <begin position="280"/>
        <end position="301"/>
    </location>
</feature>
<keyword evidence="4" id="KW-1185">Reference proteome</keyword>
<dbReference type="OrthoDB" id="1700930at2759"/>
<organism evidence="3 4">
    <name type="scientific">Acer yangbiense</name>
    <dbReference type="NCBI Taxonomy" id="1000413"/>
    <lineage>
        <taxon>Eukaryota</taxon>
        <taxon>Viridiplantae</taxon>
        <taxon>Streptophyta</taxon>
        <taxon>Embryophyta</taxon>
        <taxon>Tracheophyta</taxon>
        <taxon>Spermatophyta</taxon>
        <taxon>Magnoliopsida</taxon>
        <taxon>eudicotyledons</taxon>
        <taxon>Gunneridae</taxon>
        <taxon>Pentapetalae</taxon>
        <taxon>rosids</taxon>
        <taxon>malvids</taxon>
        <taxon>Sapindales</taxon>
        <taxon>Sapindaceae</taxon>
        <taxon>Hippocastanoideae</taxon>
        <taxon>Acereae</taxon>
        <taxon>Acer</taxon>
    </lineage>
</organism>
<feature type="compositionally biased region" description="Acidic residues" evidence="1">
    <location>
        <begin position="291"/>
        <end position="301"/>
    </location>
</feature>
<dbReference type="AlphaFoldDB" id="A0A5C7IA72"/>
<sequence length="301" mass="34150">MAYIPPHKRLSKDSERPSPIHERLVPQFPRQVNLKSSSNANHNLNMILNTNARNMYIVGLDADNQFPSSVHLEPISVEFFKQRILVITVFVLVDSHPATKEIDEEGEAISSTPSETISSTPWESVAVDVWPNLLSAFEIVRNMLESNDELDEVKPAIFARFGKILFHPNASVRSLIKDRVAETTLRQMKTTFYANTPSSYMENIISGVAPKIGFDLEEDKEIFHILLSDSTKPKNSDLYCKCRMKEDKKLELYKFPSSVRLEPTSVESFEQRMLEKPLVLVNSHPATKGNDEEEETISSTP</sequence>
<dbReference type="Proteomes" id="UP000323000">
    <property type="component" value="Chromosome 3"/>
</dbReference>
<evidence type="ECO:0000313" key="3">
    <source>
        <dbReference type="EMBL" id="TXG66220.1"/>
    </source>
</evidence>
<comment type="caution">
    <text evidence="3">The sequence shown here is derived from an EMBL/GenBank/DDBJ whole genome shotgun (WGS) entry which is preliminary data.</text>
</comment>
<dbReference type="EMBL" id="VAHF01000003">
    <property type="protein sequence ID" value="TXG66220.1"/>
    <property type="molecule type" value="Genomic_DNA"/>
</dbReference>
<dbReference type="InterPro" id="IPR057225">
    <property type="entry name" value="DUF7903"/>
</dbReference>
<evidence type="ECO:0000256" key="1">
    <source>
        <dbReference type="SAM" id="MobiDB-lite"/>
    </source>
</evidence>
<accession>A0A5C7IA72</accession>
<evidence type="ECO:0000313" key="4">
    <source>
        <dbReference type="Proteomes" id="UP000323000"/>
    </source>
</evidence>
<evidence type="ECO:0000259" key="2">
    <source>
        <dbReference type="Pfam" id="PF25475"/>
    </source>
</evidence>
<proteinExistence type="predicted"/>
<protein>
    <recommendedName>
        <fullName evidence="2">DUF7903 domain-containing protein</fullName>
    </recommendedName>
</protein>
<feature type="compositionally biased region" description="Basic and acidic residues" evidence="1">
    <location>
        <begin position="11"/>
        <end position="23"/>
    </location>
</feature>
<reference evidence="4" key="1">
    <citation type="journal article" date="2019" name="Gigascience">
        <title>De novo genome assembly of the endangered Acer yangbiense, a plant species with extremely small populations endemic to Yunnan Province, China.</title>
        <authorList>
            <person name="Yang J."/>
            <person name="Wariss H.M."/>
            <person name="Tao L."/>
            <person name="Zhang R."/>
            <person name="Yun Q."/>
            <person name="Hollingsworth P."/>
            <person name="Dao Z."/>
            <person name="Luo G."/>
            <person name="Guo H."/>
            <person name="Ma Y."/>
            <person name="Sun W."/>
        </authorList>
    </citation>
    <scope>NUCLEOTIDE SEQUENCE [LARGE SCALE GENOMIC DNA]</scope>
    <source>
        <strain evidence="4">cv. Malutang</strain>
    </source>
</reference>